<reference evidence="13" key="2">
    <citation type="submission" date="2020-05" db="UniProtKB">
        <authorList>
            <consortium name="EnsemblMetazoa"/>
        </authorList>
    </citation>
    <scope>IDENTIFICATION</scope>
    <source>
        <strain evidence="13">wikel</strain>
    </source>
</reference>
<sequence length="192" mass="22260">MAISWALLLIGLSPVEQQKIHDELDSIFGDDTERHVNHEDMKEMRYLECALKEAQRIYPSVPFYSRLCEEPFELGGTILPKGTVIKIAGYFLHRDPEVFPKPEEFHPERFLPENSKGRHPFAYIPFSAGPRNCIGQKFALPVVKIVVANILRRYKLQSLDHRDQVLFFSEMVLRPKNGLRIKFIPRISSKRA</sequence>
<evidence type="ECO:0000256" key="7">
    <source>
        <dbReference type="ARBA" id="ARBA00023033"/>
    </source>
</evidence>
<evidence type="ECO:0000313" key="14">
    <source>
        <dbReference type="Proteomes" id="UP000001555"/>
    </source>
</evidence>
<keyword evidence="10 12" id="KW-0560">Oxidoreductase</keyword>
<gene>
    <name evidence="12" type="ORF">IscW_ISCW013762</name>
</gene>
<dbReference type="VEuPathDB" id="VectorBase:ISCP_036693"/>
<dbReference type="Proteomes" id="UP000001555">
    <property type="component" value="Unassembled WGS sequence"/>
</dbReference>
<evidence type="ECO:0000256" key="6">
    <source>
        <dbReference type="ARBA" id="ARBA00023004"/>
    </source>
</evidence>
<evidence type="ECO:0000256" key="4">
    <source>
        <dbReference type="ARBA" id="ARBA00022617"/>
    </source>
</evidence>
<dbReference type="PANTHER" id="PTHR24291">
    <property type="entry name" value="CYTOCHROME P450 FAMILY 4"/>
    <property type="match status" value="1"/>
</dbReference>
<keyword evidence="11" id="KW-0732">Signal</keyword>
<name>B7QKE8_IXOSC</name>
<dbReference type="Gene3D" id="1.10.630.10">
    <property type="entry name" value="Cytochrome P450"/>
    <property type="match status" value="1"/>
</dbReference>
<dbReference type="EMBL" id="DS959233">
    <property type="protein sequence ID" value="EEC19320.1"/>
    <property type="molecule type" value="Genomic_DNA"/>
</dbReference>
<feature type="chain" id="PRO_5010827016" evidence="11">
    <location>
        <begin position="18"/>
        <end position="192"/>
    </location>
</feature>
<dbReference type="EC" id="1.14.14.1" evidence="12"/>
<comment type="similarity">
    <text evidence="3 10">Belongs to the cytochrome P450 family.</text>
</comment>
<keyword evidence="4 9" id="KW-0349">Heme</keyword>
<evidence type="ECO:0000256" key="11">
    <source>
        <dbReference type="SAM" id="SignalP"/>
    </source>
</evidence>
<evidence type="ECO:0000256" key="9">
    <source>
        <dbReference type="PIRSR" id="PIRSR602401-1"/>
    </source>
</evidence>
<reference evidence="12 14" key="1">
    <citation type="submission" date="2008-03" db="EMBL/GenBank/DDBJ databases">
        <title>Annotation of Ixodes scapularis.</title>
        <authorList>
            <consortium name="Ixodes scapularis Genome Project Consortium"/>
            <person name="Caler E."/>
            <person name="Hannick L.I."/>
            <person name="Bidwell S."/>
            <person name="Joardar V."/>
            <person name="Thiagarajan M."/>
            <person name="Amedeo P."/>
            <person name="Galinsky K.J."/>
            <person name="Schobel S."/>
            <person name="Inman J."/>
            <person name="Hostetler J."/>
            <person name="Miller J."/>
            <person name="Hammond M."/>
            <person name="Megy K."/>
            <person name="Lawson D."/>
            <person name="Kodira C."/>
            <person name="Sutton G."/>
            <person name="Meyer J."/>
            <person name="Hill C.A."/>
            <person name="Birren B."/>
            <person name="Nene V."/>
            <person name="Collins F."/>
            <person name="Alarcon-Chaidez F."/>
            <person name="Wikel S."/>
            <person name="Strausberg R."/>
        </authorList>
    </citation>
    <scope>NUCLEOTIDE SEQUENCE [LARGE SCALE GENOMIC DNA]</scope>
    <source>
        <strain evidence="14">Wikel</strain>
        <strain evidence="12">Wikel colony</strain>
    </source>
</reference>
<dbReference type="STRING" id="6945.B7QKE8"/>
<evidence type="ECO:0000256" key="3">
    <source>
        <dbReference type="ARBA" id="ARBA00010617"/>
    </source>
</evidence>
<dbReference type="GO" id="GO:0020037">
    <property type="term" value="F:heme binding"/>
    <property type="evidence" value="ECO:0007669"/>
    <property type="project" value="InterPro"/>
</dbReference>
<dbReference type="InterPro" id="IPR002401">
    <property type="entry name" value="Cyt_P450_E_grp-I"/>
</dbReference>
<dbReference type="OrthoDB" id="2023at2759"/>
<keyword evidence="5" id="KW-0256">Endoplasmic reticulum</keyword>
<organism>
    <name type="scientific">Ixodes scapularis</name>
    <name type="common">Black-legged tick</name>
    <name type="synonym">Deer tick</name>
    <dbReference type="NCBI Taxonomy" id="6945"/>
    <lineage>
        <taxon>Eukaryota</taxon>
        <taxon>Metazoa</taxon>
        <taxon>Ecdysozoa</taxon>
        <taxon>Arthropoda</taxon>
        <taxon>Chelicerata</taxon>
        <taxon>Arachnida</taxon>
        <taxon>Acari</taxon>
        <taxon>Parasitiformes</taxon>
        <taxon>Ixodida</taxon>
        <taxon>Ixodoidea</taxon>
        <taxon>Ixodidae</taxon>
        <taxon>Ixodinae</taxon>
        <taxon>Ixodes</taxon>
    </lineage>
</organism>
<dbReference type="InterPro" id="IPR036396">
    <property type="entry name" value="Cyt_P450_sf"/>
</dbReference>
<comment type="cofactor">
    <cofactor evidence="1 9">
        <name>heme</name>
        <dbReference type="ChEBI" id="CHEBI:30413"/>
    </cofactor>
</comment>
<protein>
    <submittedName>
        <fullName evidence="12 13">Cytochrome P450, putative</fullName>
        <ecNumber evidence="12">1.14.14.1</ecNumber>
    </submittedName>
</protein>
<keyword evidence="7 10" id="KW-0503">Monooxygenase</keyword>
<dbReference type="Pfam" id="PF00067">
    <property type="entry name" value="p450"/>
    <property type="match status" value="1"/>
</dbReference>
<feature type="signal peptide" evidence="11">
    <location>
        <begin position="1"/>
        <end position="17"/>
    </location>
</feature>
<accession>B7QKE8</accession>
<dbReference type="PaxDb" id="6945-B7QKE8"/>
<dbReference type="PANTHER" id="PTHR24291:SF189">
    <property type="entry name" value="CYTOCHROME P450 4C3-RELATED"/>
    <property type="match status" value="1"/>
</dbReference>
<dbReference type="InterPro" id="IPR017972">
    <property type="entry name" value="Cyt_P450_CS"/>
</dbReference>
<dbReference type="EMBL" id="ABJB010497821">
    <property type="status" value="NOT_ANNOTATED_CDS"/>
    <property type="molecule type" value="Genomic_DNA"/>
</dbReference>
<dbReference type="VEuPathDB" id="VectorBase:ISCW013762"/>
<evidence type="ECO:0000256" key="10">
    <source>
        <dbReference type="RuleBase" id="RU000461"/>
    </source>
</evidence>
<evidence type="ECO:0000256" key="1">
    <source>
        <dbReference type="ARBA" id="ARBA00001971"/>
    </source>
</evidence>
<keyword evidence="14" id="KW-1185">Reference proteome</keyword>
<feature type="binding site" description="axial binding residue" evidence="9">
    <location>
        <position position="133"/>
    </location>
    <ligand>
        <name>heme</name>
        <dbReference type="ChEBI" id="CHEBI:30413"/>
    </ligand>
    <ligandPart>
        <name>Fe</name>
        <dbReference type="ChEBI" id="CHEBI:18248"/>
    </ligandPart>
</feature>
<dbReference type="GO" id="GO:0016712">
    <property type="term" value="F:oxidoreductase activity, acting on paired donors, with incorporation or reduction of molecular oxygen, reduced flavin or flavoprotein as one donor, and incorporation of one atom of oxygen"/>
    <property type="evidence" value="ECO:0007669"/>
    <property type="project" value="UniProtKB-EC"/>
</dbReference>
<dbReference type="EnsemblMetazoa" id="ISCW013762-RA">
    <property type="protein sequence ID" value="ISCW013762-PA"/>
    <property type="gene ID" value="ISCW013762"/>
</dbReference>
<keyword evidence="9 10" id="KW-0479">Metal-binding</keyword>
<evidence type="ECO:0000256" key="2">
    <source>
        <dbReference type="ARBA" id="ARBA00004586"/>
    </source>
</evidence>
<keyword evidence="6 9" id="KW-0408">Iron</keyword>
<dbReference type="InterPro" id="IPR001128">
    <property type="entry name" value="Cyt_P450"/>
</dbReference>
<evidence type="ECO:0000256" key="5">
    <source>
        <dbReference type="ARBA" id="ARBA00022824"/>
    </source>
</evidence>
<dbReference type="InterPro" id="IPR050196">
    <property type="entry name" value="Cytochrome_P450_Monoox"/>
</dbReference>
<keyword evidence="8" id="KW-0472">Membrane</keyword>
<dbReference type="GO" id="GO:0005789">
    <property type="term" value="C:endoplasmic reticulum membrane"/>
    <property type="evidence" value="ECO:0007669"/>
    <property type="project" value="UniProtKB-SubCell"/>
</dbReference>
<dbReference type="PROSITE" id="PS00086">
    <property type="entry name" value="CYTOCHROME_P450"/>
    <property type="match status" value="1"/>
</dbReference>
<dbReference type="InParanoid" id="B7QKE8"/>
<dbReference type="PRINTS" id="PR00385">
    <property type="entry name" value="P450"/>
</dbReference>
<comment type="subcellular location">
    <subcellularLocation>
        <location evidence="2">Endoplasmic reticulum membrane</location>
    </subcellularLocation>
</comment>
<evidence type="ECO:0000313" key="13">
    <source>
        <dbReference type="EnsemblMetazoa" id="ISCW013762-PA"/>
    </source>
</evidence>
<dbReference type="SUPFAM" id="SSF48264">
    <property type="entry name" value="Cytochrome P450"/>
    <property type="match status" value="1"/>
</dbReference>
<evidence type="ECO:0000313" key="12">
    <source>
        <dbReference type="EMBL" id="EEC19320.1"/>
    </source>
</evidence>
<dbReference type="PRINTS" id="PR00463">
    <property type="entry name" value="EP450I"/>
</dbReference>
<dbReference type="HOGENOM" id="CLU_001570_5_7_1"/>
<evidence type="ECO:0000256" key="8">
    <source>
        <dbReference type="ARBA" id="ARBA00023136"/>
    </source>
</evidence>
<dbReference type="GO" id="GO:0005506">
    <property type="term" value="F:iron ion binding"/>
    <property type="evidence" value="ECO:0007669"/>
    <property type="project" value="InterPro"/>
</dbReference>
<proteinExistence type="inferred from homology"/>
<dbReference type="AlphaFoldDB" id="B7QKE8"/>
<dbReference type="VEuPathDB" id="VectorBase:ISCI003279"/>